<dbReference type="AlphaFoldDB" id="Q1J121"/>
<evidence type="ECO:0000313" key="2">
    <source>
        <dbReference type="Proteomes" id="UP000002431"/>
    </source>
</evidence>
<dbReference type="Proteomes" id="UP000002431">
    <property type="component" value="Chromosome"/>
</dbReference>
<accession>Q1J121</accession>
<sequence>MREDRCSPLQTKHAAQFIQHGTFLLTHLLAAKAQKATLLGGPGSALGHGPKQAAVGGGILWAGLAVHQPDGLPHALQALRAGFFQVAGPFLPCQHLGVGRRTQQIGGHRLQQRRSTLSAHLLANRLRDGLRLRHQASQATGAGRHHRRACPAGTVHHREPLLRRKIVLDAHAITLNGRENPGLVGAFTGSESTSSSISLSLPFPPLSRLTSTLRA</sequence>
<name>Q1J121_DEIGD</name>
<dbReference type="EMBL" id="CP000359">
    <property type="protein sequence ID" value="ABF44813.1"/>
    <property type="molecule type" value="Genomic_DNA"/>
</dbReference>
<protein>
    <submittedName>
        <fullName evidence="1">Uncharacterized protein</fullName>
    </submittedName>
</protein>
<dbReference type="KEGG" id="dge:Dgeo_0511"/>
<dbReference type="STRING" id="319795.Dgeo_0511"/>
<dbReference type="HOGENOM" id="CLU_1281443_0_0_0"/>
<gene>
    <name evidence="1" type="ordered locus">Dgeo_0511</name>
</gene>
<evidence type="ECO:0000313" key="1">
    <source>
        <dbReference type="EMBL" id="ABF44813.1"/>
    </source>
</evidence>
<keyword evidence="2" id="KW-1185">Reference proteome</keyword>
<proteinExistence type="predicted"/>
<organism evidence="1 2">
    <name type="scientific">Deinococcus geothermalis (strain DSM 11300 / CIP 105573 / AG-3a)</name>
    <dbReference type="NCBI Taxonomy" id="319795"/>
    <lineage>
        <taxon>Bacteria</taxon>
        <taxon>Thermotogati</taxon>
        <taxon>Deinococcota</taxon>
        <taxon>Deinococci</taxon>
        <taxon>Deinococcales</taxon>
        <taxon>Deinococcaceae</taxon>
        <taxon>Deinococcus</taxon>
    </lineage>
</organism>
<reference evidence="1" key="1">
    <citation type="submission" date="2006-04" db="EMBL/GenBank/DDBJ databases">
        <title>Complete sequence of chromosome of Deinococcus geothermalis DSM 11300.</title>
        <authorList>
            <consortium name="US DOE Joint Genome Institute"/>
            <person name="Copeland A."/>
            <person name="Lucas S."/>
            <person name="Lapidus A."/>
            <person name="Barry K."/>
            <person name="Detter J.C."/>
            <person name="Glavina del Rio T."/>
            <person name="Hammon N."/>
            <person name="Israni S."/>
            <person name="Dalin E."/>
            <person name="Tice H."/>
            <person name="Pitluck S."/>
            <person name="Brettin T."/>
            <person name="Bruce D."/>
            <person name="Han C."/>
            <person name="Tapia R."/>
            <person name="Saunders E."/>
            <person name="Gilna P."/>
            <person name="Schmutz J."/>
            <person name="Larimer F."/>
            <person name="Land M."/>
            <person name="Hauser L."/>
            <person name="Kyrpides N."/>
            <person name="Kim E."/>
            <person name="Daly M.J."/>
            <person name="Fredrickson J.K."/>
            <person name="Makarova K.S."/>
            <person name="Gaidamakova E.K."/>
            <person name="Zhai M."/>
            <person name="Richardson P."/>
        </authorList>
    </citation>
    <scope>NUCLEOTIDE SEQUENCE</scope>
    <source>
        <strain evidence="1">DSM 11300</strain>
    </source>
</reference>